<protein>
    <submittedName>
        <fullName evidence="2">Uncharacterized protein</fullName>
    </submittedName>
</protein>
<accession>A0ABN2SZ11</accession>
<organism evidence="2 3">
    <name type="scientific">Catenulispora subtropica</name>
    <dbReference type="NCBI Taxonomy" id="450798"/>
    <lineage>
        <taxon>Bacteria</taxon>
        <taxon>Bacillati</taxon>
        <taxon>Actinomycetota</taxon>
        <taxon>Actinomycetes</taxon>
        <taxon>Catenulisporales</taxon>
        <taxon>Catenulisporaceae</taxon>
        <taxon>Catenulispora</taxon>
    </lineage>
</organism>
<dbReference type="RefSeq" id="WP_344661429.1">
    <property type="nucleotide sequence ID" value="NZ_BAAAQM010000053.1"/>
</dbReference>
<feature type="compositionally biased region" description="Polar residues" evidence="1">
    <location>
        <begin position="26"/>
        <end position="43"/>
    </location>
</feature>
<evidence type="ECO:0000256" key="1">
    <source>
        <dbReference type="SAM" id="MobiDB-lite"/>
    </source>
</evidence>
<evidence type="ECO:0000313" key="3">
    <source>
        <dbReference type="Proteomes" id="UP001499854"/>
    </source>
</evidence>
<sequence>MVSPSDNDYGSNNDNDNDDDTPPPARTTTVNSPSATTGASYNITVTCKTPPGTGAMHDATDAPTGGKGFAGYTWNQATTAIFGGCADGSYVPPKDGTWADPLNMETAHFAILSIKQMLHNYADDVDAAKKQITDNHWSGPAAKAFGQVIDAFTKYLRDLADIMTYPPADTSLLRIAHMNEAFDAAATFIWQSSSYTSGNDSGAHDRDTPVTITGDLSFDGKMIDAGRKMLEVYDLELKKLYE</sequence>
<gene>
    <name evidence="2" type="ORF">GCM10009838_69670</name>
</gene>
<proteinExistence type="predicted"/>
<dbReference type="Proteomes" id="UP001499854">
    <property type="component" value="Unassembled WGS sequence"/>
</dbReference>
<dbReference type="EMBL" id="BAAAQM010000053">
    <property type="protein sequence ID" value="GAA1995114.1"/>
    <property type="molecule type" value="Genomic_DNA"/>
</dbReference>
<comment type="caution">
    <text evidence="2">The sequence shown here is derived from an EMBL/GenBank/DDBJ whole genome shotgun (WGS) entry which is preliminary data.</text>
</comment>
<evidence type="ECO:0000313" key="2">
    <source>
        <dbReference type="EMBL" id="GAA1995114.1"/>
    </source>
</evidence>
<feature type="compositionally biased region" description="Low complexity" evidence="1">
    <location>
        <begin position="1"/>
        <end position="14"/>
    </location>
</feature>
<keyword evidence="3" id="KW-1185">Reference proteome</keyword>
<name>A0ABN2SZ11_9ACTN</name>
<reference evidence="2 3" key="1">
    <citation type="journal article" date="2019" name="Int. J. Syst. Evol. Microbiol.">
        <title>The Global Catalogue of Microorganisms (GCM) 10K type strain sequencing project: providing services to taxonomists for standard genome sequencing and annotation.</title>
        <authorList>
            <consortium name="The Broad Institute Genomics Platform"/>
            <consortium name="The Broad Institute Genome Sequencing Center for Infectious Disease"/>
            <person name="Wu L."/>
            <person name="Ma J."/>
        </authorList>
    </citation>
    <scope>NUCLEOTIDE SEQUENCE [LARGE SCALE GENOMIC DNA]</scope>
    <source>
        <strain evidence="2 3">JCM 16013</strain>
    </source>
</reference>
<feature type="region of interest" description="Disordered" evidence="1">
    <location>
        <begin position="1"/>
        <end position="43"/>
    </location>
</feature>